<dbReference type="SUPFAM" id="SSF46894">
    <property type="entry name" value="C-terminal effector domain of the bipartite response regulators"/>
    <property type="match status" value="1"/>
</dbReference>
<dbReference type="GO" id="GO:0006355">
    <property type="term" value="P:regulation of DNA-templated transcription"/>
    <property type="evidence" value="ECO:0007669"/>
    <property type="project" value="InterPro"/>
</dbReference>
<dbReference type="SMART" id="SM00421">
    <property type="entry name" value="HTH_LUXR"/>
    <property type="match status" value="1"/>
</dbReference>
<organism evidence="5 6">
    <name type="scientific">Nocardioides islandensis</name>
    <dbReference type="NCBI Taxonomy" id="433663"/>
    <lineage>
        <taxon>Bacteria</taxon>
        <taxon>Bacillati</taxon>
        <taxon>Actinomycetota</taxon>
        <taxon>Actinomycetes</taxon>
        <taxon>Propionibacteriales</taxon>
        <taxon>Nocardioidaceae</taxon>
        <taxon>Nocardioides</taxon>
    </lineage>
</organism>
<dbReference type="Gene3D" id="1.10.10.10">
    <property type="entry name" value="Winged helix-like DNA-binding domain superfamily/Winged helix DNA-binding domain"/>
    <property type="match status" value="1"/>
</dbReference>
<reference evidence="5" key="1">
    <citation type="submission" date="2020-11" db="EMBL/GenBank/DDBJ databases">
        <title>Nocardioides sp. nov., isolated from Soil of Cynanchum wilfordii Hemsley rhizosphere.</title>
        <authorList>
            <person name="Lee J.-S."/>
            <person name="Suh M.K."/>
            <person name="Kim J.-S."/>
        </authorList>
    </citation>
    <scope>NUCLEOTIDE SEQUENCE</scope>
    <source>
        <strain evidence="5">KCTC 19275</strain>
    </source>
</reference>
<dbReference type="SUPFAM" id="SSF52172">
    <property type="entry name" value="CheY-like"/>
    <property type="match status" value="1"/>
</dbReference>
<dbReference type="Pfam" id="PF00072">
    <property type="entry name" value="Response_reg"/>
    <property type="match status" value="1"/>
</dbReference>
<dbReference type="PRINTS" id="PR00038">
    <property type="entry name" value="HTHLUXR"/>
</dbReference>
<dbReference type="InterPro" id="IPR016032">
    <property type="entry name" value="Sig_transdc_resp-reg_C-effctor"/>
</dbReference>
<feature type="domain" description="Response regulatory" evidence="4">
    <location>
        <begin position="9"/>
        <end position="117"/>
    </location>
</feature>
<name>A0A930VDZ6_9ACTN</name>
<feature type="modified residue" description="4-aspartylphosphate" evidence="2">
    <location>
        <position position="53"/>
    </location>
</feature>
<evidence type="ECO:0000256" key="1">
    <source>
        <dbReference type="ARBA" id="ARBA00023125"/>
    </source>
</evidence>
<evidence type="ECO:0000259" key="4">
    <source>
        <dbReference type="PROSITE" id="PS50110"/>
    </source>
</evidence>
<dbReference type="PROSITE" id="PS50043">
    <property type="entry name" value="HTH_LUXR_2"/>
    <property type="match status" value="1"/>
</dbReference>
<proteinExistence type="predicted"/>
<dbReference type="Pfam" id="PF00196">
    <property type="entry name" value="GerE"/>
    <property type="match status" value="1"/>
</dbReference>
<dbReference type="PANTHER" id="PTHR43214">
    <property type="entry name" value="TWO-COMPONENT RESPONSE REGULATOR"/>
    <property type="match status" value="1"/>
</dbReference>
<accession>A0A930VDZ6</accession>
<keyword evidence="6" id="KW-1185">Reference proteome</keyword>
<evidence type="ECO:0000313" key="6">
    <source>
        <dbReference type="Proteomes" id="UP000640489"/>
    </source>
</evidence>
<dbReference type="GO" id="GO:0000160">
    <property type="term" value="P:phosphorelay signal transduction system"/>
    <property type="evidence" value="ECO:0007669"/>
    <property type="project" value="InterPro"/>
</dbReference>
<dbReference type="InterPro" id="IPR001789">
    <property type="entry name" value="Sig_transdc_resp-reg_receiver"/>
</dbReference>
<dbReference type="EMBL" id="JADKPN010000011">
    <property type="protein sequence ID" value="MBF4764763.1"/>
    <property type="molecule type" value="Genomic_DNA"/>
</dbReference>
<dbReference type="InterPro" id="IPR039420">
    <property type="entry name" value="WalR-like"/>
</dbReference>
<dbReference type="RefSeq" id="WP_194707952.1">
    <property type="nucleotide sequence ID" value="NZ_JADKPN010000011.1"/>
</dbReference>
<dbReference type="CDD" id="cd06170">
    <property type="entry name" value="LuxR_C_like"/>
    <property type="match status" value="1"/>
</dbReference>
<evidence type="ECO:0000256" key="2">
    <source>
        <dbReference type="PROSITE-ProRule" id="PRU00169"/>
    </source>
</evidence>
<protein>
    <submittedName>
        <fullName evidence="5">Response regulator transcription factor</fullName>
    </submittedName>
</protein>
<dbReference type="InterPro" id="IPR036388">
    <property type="entry name" value="WH-like_DNA-bd_sf"/>
</dbReference>
<feature type="domain" description="HTH luxR-type" evidence="3">
    <location>
        <begin position="138"/>
        <end position="203"/>
    </location>
</feature>
<comment type="caution">
    <text evidence="5">The sequence shown here is derived from an EMBL/GenBank/DDBJ whole genome shotgun (WGS) entry which is preliminary data.</text>
</comment>
<gene>
    <name evidence="5" type="ORF">ISU07_16645</name>
</gene>
<dbReference type="Proteomes" id="UP000640489">
    <property type="component" value="Unassembled WGS sequence"/>
</dbReference>
<dbReference type="PROSITE" id="PS50110">
    <property type="entry name" value="RESPONSE_REGULATORY"/>
    <property type="match status" value="1"/>
</dbReference>
<dbReference type="Gene3D" id="3.40.50.2300">
    <property type="match status" value="1"/>
</dbReference>
<dbReference type="AlphaFoldDB" id="A0A930VDZ6"/>
<keyword evidence="1" id="KW-0238">DNA-binding</keyword>
<keyword evidence="2" id="KW-0597">Phosphoprotein</keyword>
<evidence type="ECO:0000313" key="5">
    <source>
        <dbReference type="EMBL" id="MBF4764763.1"/>
    </source>
</evidence>
<dbReference type="InterPro" id="IPR011006">
    <property type="entry name" value="CheY-like_superfamily"/>
</dbReference>
<evidence type="ECO:0000259" key="3">
    <source>
        <dbReference type="PROSITE" id="PS50043"/>
    </source>
</evidence>
<sequence>MEPPRRPLRLAIVDDYAVVVAGVASLLAEERIEVVETEASLPVVTDVDVVLYDTFAQVKGDGFDLKDYVRDSDAKVVLYSWNLNADLIEQAIRAGASGYLSKVLTGPAIVDALERIMAGETVVLVGDNETSVGGAGDWPGRAAGLSPREAEVLALITRGLTNQEIADRAFLSINSIKTYIRSAYRKIGVERRAQAVRWGMNHGFEVDEERKVDPALRVRPSWDRP</sequence>
<dbReference type="InterPro" id="IPR000792">
    <property type="entry name" value="Tscrpt_reg_LuxR_C"/>
</dbReference>
<dbReference type="GO" id="GO:0003677">
    <property type="term" value="F:DNA binding"/>
    <property type="evidence" value="ECO:0007669"/>
    <property type="project" value="UniProtKB-KW"/>
</dbReference>